<comment type="caution">
    <text evidence="2">The sequence shown here is derived from an EMBL/GenBank/DDBJ whole genome shotgun (WGS) entry which is preliminary data.</text>
</comment>
<dbReference type="AlphaFoldDB" id="A0A1G1XUT6"/>
<accession>A0A1G1XUT6</accession>
<dbReference type="Pfam" id="PF23477">
    <property type="entry name" value="zf_Tbcl_2"/>
    <property type="match status" value="1"/>
</dbReference>
<proteinExistence type="predicted"/>
<evidence type="ECO:0000313" key="3">
    <source>
        <dbReference type="Proteomes" id="UP000178930"/>
    </source>
</evidence>
<dbReference type="InterPro" id="IPR026363">
    <property type="entry name" value="CxxC-x17-CxxC_dom"/>
</dbReference>
<name>A0A1G1XUT6_9BACT</name>
<feature type="domain" description="CxxC-x17-CxxC" evidence="1">
    <location>
        <begin position="1"/>
        <end position="34"/>
    </location>
</feature>
<reference evidence="2 3" key="1">
    <citation type="journal article" date="2016" name="Nat. Commun.">
        <title>Thousands of microbial genomes shed light on interconnected biogeochemical processes in an aquifer system.</title>
        <authorList>
            <person name="Anantharaman K."/>
            <person name="Brown C.T."/>
            <person name="Hug L.A."/>
            <person name="Sharon I."/>
            <person name="Castelle C.J."/>
            <person name="Probst A.J."/>
            <person name="Thomas B.C."/>
            <person name="Singh A."/>
            <person name="Wilkins M.J."/>
            <person name="Karaoz U."/>
            <person name="Brodie E.L."/>
            <person name="Williams K.H."/>
            <person name="Hubbard S.S."/>
            <person name="Banfield J.F."/>
        </authorList>
    </citation>
    <scope>NUCLEOTIDE SEQUENCE [LARGE SCALE GENOMIC DNA]</scope>
</reference>
<dbReference type="EMBL" id="MHIB01000029">
    <property type="protein sequence ID" value="OGY43823.1"/>
    <property type="molecule type" value="Genomic_DNA"/>
</dbReference>
<dbReference type="Proteomes" id="UP000178930">
    <property type="component" value="Unassembled WGS sequence"/>
</dbReference>
<gene>
    <name evidence="2" type="ORF">A2729_03615</name>
</gene>
<sequence length="71" mass="8068">MAKLVCSTCAKNFEFEPFVPTPGKPMYCIDCTQEATSLSFWLKAVTDPAKKRKILNRIAALQNEKPKKRSF</sequence>
<evidence type="ECO:0000259" key="1">
    <source>
        <dbReference type="Pfam" id="PF23477"/>
    </source>
</evidence>
<organism evidence="2 3">
    <name type="scientific">Candidatus Buchananbacteria bacterium RIFCSPHIGHO2_01_FULL_39_14</name>
    <dbReference type="NCBI Taxonomy" id="1797532"/>
    <lineage>
        <taxon>Bacteria</taxon>
        <taxon>Candidatus Buchananiibacteriota</taxon>
    </lineage>
</organism>
<protein>
    <recommendedName>
        <fullName evidence="1">CxxC-x17-CxxC domain-containing protein</fullName>
    </recommendedName>
</protein>
<evidence type="ECO:0000313" key="2">
    <source>
        <dbReference type="EMBL" id="OGY43823.1"/>
    </source>
</evidence>